<dbReference type="GO" id="GO:1901336">
    <property type="term" value="P:lactone biosynthetic process"/>
    <property type="evidence" value="ECO:0007669"/>
    <property type="project" value="UniProtKB-ARBA"/>
</dbReference>
<organism evidence="14 15">
    <name type="scientific">Hyaloscypha bicolor E</name>
    <dbReference type="NCBI Taxonomy" id="1095630"/>
    <lineage>
        <taxon>Eukaryota</taxon>
        <taxon>Fungi</taxon>
        <taxon>Dikarya</taxon>
        <taxon>Ascomycota</taxon>
        <taxon>Pezizomycotina</taxon>
        <taxon>Leotiomycetes</taxon>
        <taxon>Helotiales</taxon>
        <taxon>Hyaloscyphaceae</taxon>
        <taxon>Hyaloscypha</taxon>
        <taxon>Hyaloscypha bicolor</taxon>
    </lineage>
</organism>
<dbReference type="GO" id="GO:0032259">
    <property type="term" value="P:methylation"/>
    <property type="evidence" value="ECO:0007669"/>
    <property type="project" value="UniProtKB-KW"/>
</dbReference>
<dbReference type="SUPFAM" id="SSF50129">
    <property type="entry name" value="GroES-like"/>
    <property type="match status" value="1"/>
</dbReference>
<evidence type="ECO:0000256" key="3">
    <source>
        <dbReference type="ARBA" id="ARBA00022603"/>
    </source>
</evidence>
<feature type="active site" description="Proton acceptor; for dehydratase activity" evidence="9">
    <location>
        <position position="980"/>
    </location>
</feature>
<dbReference type="InParanoid" id="A0A2J6TDE5"/>
<feature type="domain" description="Ketosynthase family 3 (KS3)" evidence="12">
    <location>
        <begin position="49"/>
        <end position="469"/>
    </location>
</feature>
<dbReference type="InterPro" id="IPR014043">
    <property type="entry name" value="Acyl_transferase_dom"/>
</dbReference>
<dbReference type="PROSITE" id="PS52019">
    <property type="entry name" value="PKS_MFAS_DH"/>
    <property type="match status" value="1"/>
</dbReference>
<evidence type="ECO:0000256" key="8">
    <source>
        <dbReference type="ARBA" id="ARBA00023315"/>
    </source>
</evidence>
<dbReference type="InterPro" id="IPR016035">
    <property type="entry name" value="Acyl_Trfase/lysoPLipase"/>
</dbReference>
<sequence length="2580" mass="281299">MNAMGFSSQPNGHSPATSRSTANGQSEYTNGHGSAATTNGQGRAPKPLVEPIALCGMGLRLPGAVNDAQAFWDLLQNKRNGRCKVPTTRYDVDNWYGPGKSGHVSSKFGYFLDHVDLANMDTSFWSATKDECASMDPQQRLLLEVVYEALQTAGQRSTDLRGRKVGVFVGSFEGDWLELDQRDVENFSRHRQSGSGDYMAANRIHYEFGFMGPSAVIRSACSSSMIALHDACTAINAGECEAAIVGCCNLILSPRMTATMQELGVSSPSGYCHTFDAAADGYARGEAVSAVYLKKLSDALRDGDPVRSVIRSTCLNAGGRSSTLSAPVAAAHEALIRRCHELAGISDFSRTAMMECHGTGTPVGDPIEVQAVANVFGEHGIYIGSVKTNLGHGEGASGLSSLVKMTLALENKTIPANLNFNTPNPNIPFESCKLRVPTEPMPWPKDRDFVVGINSFGVGGSNAHALLGSAASFGAGLAEESASEKTTVSSKPALLLFSAKHPNALKAMIESQQAYHLAHPNRLGNVSYSLAMKRDAFDHRAFAVTDGLDDWTAKFSTRTAPPREPQTLVFVFSGQGAQWAQMGKELIQVYPSFEESIKALDRHLHTLEDDGPSWSLLEELLRGKKTSRLSQAEFAQPCTTALQIALVDLLRQCGLTPDAVVGHSSGEIAGAYASGALTAREAILVAYYRGRAMPWVEKALAVDGVQGGMAAVGLGPEQVTPYLAKGVLVGCENSPESTTLTGDKDVLDSVLRRVKEAYPDVLVRELKVDRAYHSHHMGIAAPHYLADLKARGITPQAPSVPFHSSVTGKVIRNAQDLGPQYWIDNLISRVRFSTAVASVLSSSTRPPKTFVEVGPHSTLAGPLRQILQSANSQADYVNVMKRGQDASRAFLQAMGELWSLHVPLNLAAIIDKGEFLTDLPLYPWHYEEPLWAESRLSKDYRFRKFPHHELLGSRVVESTDHSPSWRNVLRLESVPWIGDHEVFGDVILPGVGYVAMAGEAIRQLTGAPDFSVQRVHIKVALALKHDSAVELVTQLDRVALTNSLDAAWYNFSISSHRKAPDGGAGAGAWVKHAFGQVRAGSEFQPGSPPDVRPLQRVVSEKGWYRKFRAAGLDYGPRFQGLANTTAHPPAPELVAAITNDVRLAESYYPVHPAALDCLAQALVLALCGGLTRNLAHMAVPTYIDELYCRPPATEDMAIRVRATERRRNAYTGDMTAVSDGQVVVQARGFRLTVVDNNDTEAEGPSSSGARFRHGAVQLEWKPDINFADVDRLFSPDLPPDQDFEMLDRYLALCAIEVAERVRNIEPAQDHMALFSAWTTKFAAGTQLDGLFGVEENHILREDGDRRKEVMDMLYSQLMDCGTRAAAEALGRIVEASEALMRGTTDGLGVLMDGKLLHDVYDGMQLTDMTAFLDLVAHKKPNLRVLEIGAGTGGTTAKVLPALQSAYGERMYLSYTYTDISPGFFPPAQERFHESPGIEYRVLDISQDPTEQGFEADLESYDLVIATNVLHATPRIQDTLRNVRKLVHPRGRLFLQELSPVSKWPNMIMGVLPGWWLGADDDRPEEPYMDAQRWDRELTSAGFCGAQTVFFDGRLCLNIVTTPAAPTDVVSKEQKRARVMLLVPAQVSETSEPQVRAVTAQLRGAGYRVNVHHFAQAAADLDLGPDEDVVALLDVDKPFFHDLNEAGLRAFQGFVAHAKERRCGILWVTGGSQAGCTDPRYAPVVGVARVLRLELGVDFATLEMGGHIQDGGTGMDSHGGLEVDAQAVARVLDEFRRRDRGAIETETDTTCEAEWVYLAGHVLTGRYHYLDIDAELKKPQPCSASGSIETAISVPEREQQKTYLKLDTWRPGLLDALYWKRLPEEELGPEEVRVEVRAVGLNFKDVLVAIGLVAEPEKIARGMGYDCSGVVTAVGPNVTKHRIGDRVVVCESGTFATSLNVSQLLCVGMPDDMSFEEGATMPLVFATASYCLLDAASLTKDMSVLIHAAAGGVGLAAIQLCKMVGADIYCTVGSEDKVRHLMEHCDIPRHHIFNSRDTSFLPGLMAMTDGRGADVVLNSLSGELLHASWKCVAEGGTFVEIGRRDFIGQAKLAMEPFESNRSFIGFDLGAMRIQRPVVIARLLDRMMEFAREGHIKPLLPMRTFDAAYVSEPIRLMQKAQHIGKMVVTMPASADAELPSEAAHEPFRARSDATYLLTGGLGGLGRSVSTWLAERGARHFVFLSRSAAKPEHEAFFQELACLGCTSIGVSGDCANYDDVVRAVKAAGMPICGVLHASMVLEDNSFLDMSFDQWSAPFQPKVKGAWNLHKALSSENLDFFFLFSSFGAMFGQWGQANYSAANTFVDAFVSYRHSLGLPASTINIGVMGDVGWVAENPEALEKLQAAASHVSQESDFLECAELMLMRPGPMQQQEQKRFVQHSQIGFGLRSTLPIASPNNRVVFRKDPRLLVYRNLEADAGWSSAPTTHGQAGADPADEELTRFLQGAAVNMAVLRSEEATALIARNVGRTLFGFMLRPEDEFDVHAPMADVGIDSLVSIELRNWIRKRLGVEVNVLEITRAGSLQELGGLLQTRMVEKYQARR</sequence>
<dbReference type="EMBL" id="KZ613787">
    <property type="protein sequence ID" value="PMD61012.1"/>
    <property type="molecule type" value="Genomic_DNA"/>
</dbReference>
<dbReference type="Pfam" id="PF08659">
    <property type="entry name" value="KR"/>
    <property type="match status" value="1"/>
</dbReference>
<evidence type="ECO:0000256" key="1">
    <source>
        <dbReference type="ARBA" id="ARBA00022450"/>
    </source>
</evidence>
<dbReference type="InterPro" id="IPR013968">
    <property type="entry name" value="PKS_KR"/>
</dbReference>
<dbReference type="GO" id="GO:0008270">
    <property type="term" value="F:zinc ion binding"/>
    <property type="evidence" value="ECO:0007669"/>
    <property type="project" value="InterPro"/>
</dbReference>
<feature type="region of interest" description="C-terminal hotdog fold" evidence="9">
    <location>
        <begin position="1095"/>
        <end position="1240"/>
    </location>
</feature>
<dbReference type="Pfam" id="PF23114">
    <property type="entry name" value="NAD-bd_HRPKS_sdrA"/>
    <property type="match status" value="1"/>
</dbReference>
<dbReference type="InterPro" id="IPR050091">
    <property type="entry name" value="PKS_NRPS_Biosynth_Enz"/>
</dbReference>
<evidence type="ECO:0000259" key="12">
    <source>
        <dbReference type="PROSITE" id="PS52004"/>
    </source>
</evidence>
<keyword evidence="7" id="KW-0511">Multifunctional enzyme</keyword>
<dbReference type="Pfam" id="PF00107">
    <property type="entry name" value="ADH_zinc_N"/>
    <property type="match status" value="1"/>
</dbReference>
<dbReference type="InterPro" id="IPR014030">
    <property type="entry name" value="Ketoacyl_synth_N"/>
</dbReference>
<dbReference type="SUPFAM" id="SSF53335">
    <property type="entry name" value="S-adenosyl-L-methionine-dependent methyltransferases"/>
    <property type="match status" value="1"/>
</dbReference>
<feature type="domain" description="Carrier" evidence="11">
    <location>
        <begin position="2495"/>
        <end position="2572"/>
    </location>
</feature>
<dbReference type="CDD" id="cd02440">
    <property type="entry name" value="AdoMet_MTases"/>
    <property type="match status" value="1"/>
</dbReference>
<protein>
    <submittedName>
        <fullName evidence="14">Uncharacterized protein</fullName>
    </submittedName>
</protein>
<dbReference type="Pfam" id="PF08242">
    <property type="entry name" value="Methyltransf_12"/>
    <property type="match status" value="1"/>
</dbReference>
<keyword evidence="1" id="KW-0596">Phosphopantetheine</keyword>
<dbReference type="OrthoDB" id="329835at2759"/>
<dbReference type="PROSITE" id="PS00012">
    <property type="entry name" value="PHOSPHOPANTETHEINE"/>
    <property type="match status" value="1"/>
</dbReference>
<dbReference type="InterPro" id="IPR001227">
    <property type="entry name" value="Ac_transferase_dom_sf"/>
</dbReference>
<dbReference type="SUPFAM" id="SSF53901">
    <property type="entry name" value="Thiolase-like"/>
    <property type="match status" value="1"/>
</dbReference>
<dbReference type="Pfam" id="PF21089">
    <property type="entry name" value="PKS_DH_N"/>
    <property type="match status" value="1"/>
</dbReference>
<dbReference type="Pfam" id="PF14765">
    <property type="entry name" value="PS-DH"/>
    <property type="match status" value="1"/>
</dbReference>
<dbReference type="Gene3D" id="3.90.180.10">
    <property type="entry name" value="Medium-chain alcohol dehydrogenases, catalytic domain"/>
    <property type="match status" value="1"/>
</dbReference>
<evidence type="ECO:0000313" key="14">
    <source>
        <dbReference type="EMBL" id="PMD61012.1"/>
    </source>
</evidence>
<dbReference type="InterPro" id="IPR020807">
    <property type="entry name" value="PKS_DH"/>
</dbReference>
<dbReference type="SUPFAM" id="SSF52151">
    <property type="entry name" value="FabD/lysophospholipase-like"/>
    <property type="match status" value="1"/>
</dbReference>
<dbReference type="SMART" id="SM00829">
    <property type="entry name" value="PKS_ER"/>
    <property type="match status" value="1"/>
</dbReference>
<dbReference type="Pfam" id="PF08240">
    <property type="entry name" value="ADH_N"/>
    <property type="match status" value="1"/>
</dbReference>
<evidence type="ECO:0000256" key="4">
    <source>
        <dbReference type="ARBA" id="ARBA00022679"/>
    </source>
</evidence>
<feature type="domain" description="PKS/mFAS DH" evidence="13">
    <location>
        <begin position="948"/>
        <end position="1240"/>
    </location>
</feature>
<dbReference type="InterPro" id="IPR020843">
    <property type="entry name" value="ER"/>
</dbReference>
<dbReference type="InterPro" id="IPR016039">
    <property type="entry name" value="Thiolase-like"/>
</dbReference>
<dbReference type="GO" id="GO:0008168">
    <property type="term" value="F:methyltransferase activity"/>
    <property type="evidence" value="ECO:0007669"/>
    <property type="project" value="UniProtKB-KW"/>
</dbReference>
<evidence type="ECO:0000256" key="7">
    <source>
        <dbReference type="ARBA" id="ARBA00023268"/>
    </source>
</evidence>
<evidence type="ECO:0000259" key="11">
    <source>
        <dbReference type="PROSITE" id="PS50075"/>
    </source>
</evidence>
<dbReference type="InterPro" id="IPR049551">
    <property type="entry name" value="PKS_DH_C"/>
</dbReference>
<dbReference type="InterPro" id="IPR020841">
    <property type="entry name" value="PKS_Beta-ketoAc_synthase_dom"/>
</dbReference>
<dbReference type="RefSeq" id="XP_024737916.1">
    <property type="nucleotide sequence ID" value="XM_024872374.1"/>
</dbReference>
<dbReference type="InterPro" id="IPR002364">
    <property type="entry name" value="Quin_OxRdtase/zeta-crystal_CS"/>
</dbReference>
<keyword evidence="8" id="KW-0012">Acyltransferase</keyword>
<dbReference type="InterPro" id="IPR036736">
    <property type="entry name" value="ACP-like_sf"/>
</dbReference>
<dbReference type="GO" id="GO:0031177">
    <property type="term" value="F:phosphopantetheine binding"/>
    <property type="evidence" value="ECO:0007669"/>
    <property type="project" value="InterPro"/>
</dbReference>
<gene>
    <name evidence="14" type="ORF">K444DRAFT_385136</name>
</gene>
<dbReference type="Gene3D" id="3.40.47.10">
    <property type="match status" value="1"/>
</dbReference>
<dbReference type="InterPro" id="IPR013149">
    <property type="entry name" value="ADH-like_C"/>
</dbReference>
<feature type="region of interest" description="N-terminal hotdog fold" evidence="9">
    <location>
        <begin position="948"/>
        <end position="1084"/>
    </location>
</feature>
<dbReference type="InterPro" id="IPR036291">
    <property type="entry name" value="NAD(P)-bd_dom_sf"/>
</dbReference>
<dbReference type="PROSITE" id="PS52004">
    <property type="entry name" value="KS3_2"/>
    <property type="match status" value="1"/>
</dbReference>
<dbReference type="PROSITE" id="PS50075">
    <property type="entry name" value="CARRIER"/>
    <property type="match status" value="1"/>
</dbReference>
<dbReference type="SMART" id="SM00825">
    <property type="entry name" value="PKS_KS"/>
    <property type="match status" value="1"/>
</dbReference>
<dbReference type="SMART" id="SM00822">
    <property type="entry name" value="PKS_KR"/>
    <property type="match status" value="1"/>
</dbReference>
<keyword evidence="5" id="KW-0521">NADP</keyword>
<dbReference type="InterPro" id="IPR049552">
    <property type="entry name" value="PKS_DH_N"/>
</dbReference>
<feature type="compositionally biased region" description="Polar residues" evidence="10">
    <location>
        <begin position="1"/>
        <end position="41"/>
    </location>
</feature>
<keyword evidence="2" id="KW-0597">Phosphoprotein</keyword>
<dbReference type="Proteomes" id="UP000235371">
    <property type="component" value="Unassembled WGS sequence"/>
</dbReference>
<dbReference type="CDD" id="cd00833">
    <property type="entry name" value="PKS"/>
    <property type="match status" value="1"/>
</dbReference>
<dbReference type="InterPro" id="IPR014031">
    <property type="entry name" value="Ketoacyl_synth_C"/>
</dbReference>
<dbReference type="PROSITE" id="PS01162">
    <property type="entry name" value="QOR_ZETA_CRYSTAL"/>
    <property type="match status" value="1"/>
</dbReference>
<reference evidence="14 15" key="1">
    <citation type="submission" date="2016-04" db="EMBL/GenBank/DDBJ databases">
        <title>A degradative enzymes factory behind the ericoid mycorrhizal symbiosis.</title>
        <authorList>
            <consortium name="DOE Joint Genome Institute"/>
            <person name="Martino E."/>
            <person name="Morin E."/>
            <person name="Grelet G."/>
            <person name="Kuo A."/>
            <person name="Kohler A."/>
            <person name="Daghino S."/>
            <person name="Barry K."/>
            <person name="Choi C."/>
            <person name="Cichocki N."/>
            <person name="Clum A."/>
            <person name="Copeland A."/>
            <person name="Hainaut M."/>
            <person name="Haridas S."/>
            <person name="Labutti K."/>
            <person name="Lindquist E."/>
            <person name="Lipzen A."/>
            <person name="Khouja H.-R."/>
            <person name="Murat C."/>
            <person name="Ohm R."/>
            <person name="Olson A."/>
            <person name="Spatafora J."/>
            <person name="Veneault-Fourrey C."/>
            <person name="Henrissat B."/>
            <person name="Grigoriev I."/>
            <person name="Martin F."/>
            <person name="Perotto S."/>
        </authorList>
    </citation>
    <scope>NUCLEOTIDE SEQUENCE [LARGE SCALE GENOMIC DNA]</scope>
    <source>
        <strain evidence="14 15">E</strain>
    </source>
</reference>
<dbReference type="PANTHER" id="PTHR43775">
    <property type="entry name" value="FATTY ACID SYNTHASE"/>
    <property type="match status" value="1"/>
</dbReference>
<keyword evidence="6" id="KW-0560">Oxidoreductase</keyword>
<accession>A0A2J6TDE5</accession>
<keyword evidence="3" id="KW-0489">Methyltransferase</keyword>
<dbReference type="STRING" id="1095630.A0A2J6TDE5"/>
<dbReference type="SMART" id="SM00826">
    <property type="entry name" value="PKS_DH"/>
    <property type="match status" value="1"/>
</dbReference>
<dbReference type="InterPro" id="IPR013154">
    <property type="entry name" value="ADH-like_N"/>
</dbReference>
<dbReference type="Pfam" id="PF02801">
    <property type="entry name" value="Ketoacyl-synt_C"/>
    <property type="match status" value="1"/>
</dbReference>
<name>A0A2J6TDE5_9HELO</name>
<dbReference type="Gene3D" id="3.40.50.720">
    <property type="entry name" value="NAD(P)-binding Rossmann-like Domain"/>
    <property type="match status" value="3"/>
</dbReference>
<dbReference type="SUPFAM" id="SSF55048">
    <property type="entry name" value="Probable ACP-binding domain of malonyl-CoA ACP transacylase"/>
    <property type="match status" value="1"/>
</dbReference>
<evidence type="ECO:0000256" key="10">
    <source>
        <dbReference type="SAM" id="MobiDB-lite"/>
    </source>
</evidence>
<feature type="active site" description="Proton donor; for dehydratase activity" evidence="9">
    <location>
        <position position="1156"/>
    </location>
</feature>
<dbReference type="FunFam" id="3.40.50.720:FF:000209">
    <property type="entry name" value="Polyketide synthase Pks12"/>
    <property type="match status" value="1"/>
</dbReference>
<dbReference type="InterPro" id="IPR009081">
    <property type="entry name" value="PP-bd_ACP"/>
</dbReference>
<dbReference type="SMART" id="SM00823">
    <property type="entry name" value="PKS_PP"/>
    <property type="match status" value="1"/>
</dbReference>
<dbReference type="SUPFAM" id="SSF51735">
    <property type="entry name" value="NAD(P)-binding Rossmann-fold domains"/>
    <property type="match status" value="2"/>
</dbReference>
<evidence type="ECO:0000313" key="15">
    <source>
        <dbReference type="Proteomes" id="UP000235371"/>
    </source>
</evidence>
<evidence type="ECO:0000256" key="6">
    <source>
        <dbReference type="ARBA" id="ARBA00023002"/>
    </source>
</evidence>
<dbReference type="Gene3D" id="3.10.129.110">
    <property type="entry name" value="Polyketide synthase dehydratase"/>
    <property type="match status" value="1"/>
</dbReference>
<dbReference type="Gene3D" id="1.10.1200.10">
    <property type="entry name" value="ACP-like"/>
    <property type="match status" value="1"/>
</dbReference>
<feature type="region of interest" description="Disordered" evidence="10">
    <location>
        <begin position="1"/>
        <end position="44"/>
    </location>
</feature>
<keyword evidence="4" id="KW-0808">Transferase</keyword>
<evidence type="ECO:0000259" key="13">
    <source>
        <dbReference type="PROSITE" id="PS52019"/>
    </source>
</evidence>
<dbReference type="GO" id="GO:0030639">
    <property type="term" value="P:polyketide biosynthetic process"/>
    <property type="evidence" value="ECO:0007669"/>
    <property type="project" value="UniProtKB-ARBA"/>
</dbReference>
<dbReference type="InterPro" id="IPR056501">
    <property type="entry name" value="NAD-bd_HRPKS_sdrA"/>
</dbReference>
<dbReference type="InterPro" id="IPR049900">
    <property type="entry name" value="PKS_mFAS_DH"/>
</dbReference>
<dbReference type="InterPro" id="IPR032821">
    <property type="entry name" value="PKS_assoc"/>
</dbReference>
<evidence type="ECO:0000256" key="9">
    <source>
        <dbReference type="PROSITE-ProRule" id="PRU01363"/>
    </source>
</evidence>
<dbReference type="Pfam" id="PF16197">
    <property type="entry name" value="KAsynt_C_assoc"/>
    <property type="match status" value="1"/>
</dbReference>
<dbReference type="Gene3D" id="3.40.50.150">
    <property type="entry name" value="Vaccinia Virus protein VP39"/>
    <property type="match status" value="1"/>
</dbReference>
<dbReference type="GO" id="GO:0016491">
    <property type="term" value="F:oxidoreductase activity"/>
    <property type="evidence" value="ECO:0007669"/>
    <property type="project" value="UniProtKB-KW"/>
</dbReference>
<proteinExistence type="predicted"/>
<dbReference type="InterPro" id="IPR020806">
    <property type="entry name" value="PKS_PP-bd"/>
</dbReference>
<evidence type="ECO:0000256" key="5">
    <source>
        <dbReference type="ARBA" id="ARBA00022857"/>
    </source>
</evidence>
<dbReference type="InterPro" id="IPR006162">
    <property type="entry name" value="Ppantetheine_attach_site"/>
</dbReference>
<dbReference type="GeneID" id="36580455"/>
<dbReference type="InterPro" id="IPR013217">
    <property type="entry name" value="Methyltransf_12"/>
</dbReference>
<evidence type="ECO:0000256" key="2">
    <source>
        <dbReference type="ARBA" id="ARBA00022553"/>
    </source>
</evidence>
<dbReference type="Gene3D" id="3.30.70.3290">
    <property type="match status" value="1"/>
</dbReference>
<dbReference type="InterPro" id="IPR016036">
    <property type="entry name" value="Malonyl_transacylase_ACP-bd"/>
</dbReference>
<keyword evidence="15" id="KW-1185">Reference proteome</keyword>
<dbReference type="Gene3D" id="3.40.366.10">
    <property type="entry name" value="Malonyl-Coenzyme A Acyl Carrier Protein, domain 2"/>
    <property type="match status" value="1"/>
</dbReference>
<dbReference type="GO" id="GO:0004312">
    <property type="term" value="F:fatty acid synthase activity"/>
    <property type="evidence" value="ECO:0007669"/>
    <property type="project" value="TreeGrafter"/>
</dbReference>
<dbReference type="Pfam" id="PF00109">
    <property type="entry name" value="ketoacyl-synt"/>
    <property type="match status" value="1"/>
</dbReference>
<dbReference type="InterPro" id="IPR011032">
    <property type="entry name" value="GroES-like_sf"/>
</dbReference>
<dbReference type="SUPFAM" id="SSF47336">
    <property type="entry name" value="ACP-like"/>
    <property type="match status" value="1"/>
</dbReference>
<dbReference type="Pfam" id="PF00698">
    <property type="entry name" value="Acyl_transf_1"/>
    <property type="match status" value="1"/>
</dbReference>
<dbReference type="InterPro" id="IPR057326">
    <property type="entry name" value="KR_dom"/>
</dbReference>
<dbReference type="InterPro" id="IPR042104">
    <property type="entry name" value="PKS_dehydratase_sf"/>
</dbReference>
<dbReference type="InterPro" id="IPR029063">
    <property type="entry name" value="SAM-dependent_MTases_sf"/>
</dbReference>
<dbReference type="SMART" id="SM00827">
    <property type="entry name" value="PKS_AT"/>
    <property type="match status" value="1"/>
</dbReference>
<dbReference type="PANTHER" id="PTHR43775:SF49">
    <property type="entry name" value="SYNTHASE, PUTATIVE (JCVI)-RELATED"/>
    <property type="match status" value="1"/>
</dbReference>
<dbReference type="CDD" id="cd05195">
    <property type="entry name" value="enoyl_red"/>
    <property type="match status" value="1"/>
</dbReference>
<dbReference type="GO" id="GO:0006633">
    <property type="term" value="P:fatty acid biosynthetic process"/>
    <property type="evidence" value="ECO:0007669"/>
    <property type="project" value="TreeGrafter"/>
</dbReference>
<dbReference type="Pfam" id="PF00550">
    <property type="entry name" value="PP-binding"/>
    <property type="match status" value="1"/>
</dbReference>